<feature type="signal peptide" evidence="1">
    <location>
        <begin position="1"/>
        <end position="23"/>
    </location>
</feature>
<proteinExistence type="predicted"/>
<keyword evidence="3" id="KW-1185">Reference proteome</keyword>
<protein>
    <recommendedName>
        <fullName evidence="4">Metallopeptidase</fullName>
    </recommendedName>
</protein>
<dbReference type="OrthoDB" id="935695at2"/>
<gene>
    <name evidence="2" type="ORF">JP75_13690</name>
</gene>
<dbReference type="Proteomes" id="UP000028981">
    <property type="component" value="Unassembled WGS sequence"/>
</dbReference>
<evidence type="ECO:0000256" key="1">
    <source>
        <dbReference type="SAM" id="SignalP"/>
    </source>
</evidence>
<dbReference type="STRING" id="46914.JP75_13690"/>
<name>A0A087M0Z0_9HYPH</name>
<dbReference type="RefSeq" id="WP_035083749.1">
    <property type="nucleotide sequence ID" value="NZ_JQGC01000012.1"/>
</dbReference>
<dbReference type="Pfam" id="PF14247">
    <property type="entry name" value="DUF4344"/>
    <property type="match status" value="2"/>
</dbReference>
<evidence type="ECO:0000313" key="2">
    <source>
        <dbReference type="EMBL" id="KFL30543.1"/>
    </source>
</evidence>
<reference evidence="2 3" key="1">
    <citation type="submission" date="2014-08" db="EMBL/GenBank/DDBJ databases">
        <authorList>
            <person name="Hassan Y.I."/>
            <person name="Lepp D."/>
            <person name="Zhou T."/>
        </authorList>
    </citation>
    <scope>NUCLEOTIDE SEQUENCE [LARGE SCALE GENOMIC DNA]</scope>
    <source>
        <strain evidence="2 3">IFO13584</strain>
    </source>
</reference>
<organism evidence="2 3">
    <name type="scientific">Devosia riboflavina</name>
    <dbReference type="NCBI Taxonomy" id="46914"/>
    <lineage>
        <taxon>Bacteria</taxon>
        <taxon>Pseudomonadati</taxon>
        <taxon>Pseudomonadota</taxon>
        <taxon>Alphaproteobacteria</taxon>
        <taxon>Hyphomicrobiales</taxon>
        <taxon>Devosiaceae</taxon>
        <taxon>Devosia</taxon>
    </lineage>
</organism>
<dbReference type="InterPro" id="IPR025644">
    <property type="entry name" value="DUF4344"/>
</dbReference>
<feature type="chain" id="PRO_5001825792" description="Metallopeptidase" evidence="1">
    <location>
        <begin position="24"/>
        <end position="271"/>
    </location>
</feature>
<sequence>MISLRKTAAVSVCLALLAAPALAQDDQVLADSMDFAMHDALYTMYHEVGHMLVGELGLPVLGKEEDAADSLATIWLLTDETDDDSWNTLIDAADGWYFNAVQSTGSGVEDFSYYDDHSLDIQRAYAMVCMMVGAEPDVFGETADNYDIDAGQQEACAYTYEQAVTSWDALLEPYLVDGEHGAEIEVVYDDAGDYEQFAEELKSRGILEHAAKLVMDWYVLPENVTFRAAQCGEANAYFSPSDREITYCYELAEHMFYLYLYDIAGWSDTAE</sequence>
<dbReference type="AlphaFoldDB" id="A0A087M0Z0"/>
<evidence type="ECO:0008006" key="4">
    <source>
        <dbReference type="Google" id="ProtNLM"/>
    </source>
</evidence>
<dbReference type="EMBL" id="JQGC01000012">
    <property type="protein sequence ID" value="KFL30543.1"/>
    <property type="molecule type" value="Genomic_DNA"/>
</dbReference>
<accession>A0A087M0Z0</accession>
<comment type="caution">
    <text evidence="2">The sequence shown here is derived from an EMBL/GenBank/DDBJ whole genome shotgun (WGS) entry which is preliminary data.</text>
</comment>
<keyword evidence="1" id="KW-0732">Signal</keyword>
<evidence type="ECO:0000313" key="3">
    <source>
        <dbReference type="Proteomes" id="UP000028981"/>
    </source>
</evidence>